<feature type="domain" description="Solute-binding protein family 3/N-terminal" evidence="6">
    <location>
        <begin position="55"/>
        <end position="277"/>
    </location>
</feature>
<dbReference type="SMART" id="SM00062">
    <property type="entry name" value="PBPb"/>
    <property type="match status" value="1"/>
</dbReference>
<evidence type="ECO:0000313" key="7">
    <source>
        <dbReference type="EMBL" id="SDO43260.1"/>
    </source>
</evidence>
<dbReference type="GO" id="GO:0030288">
    <property type="term" value="C:outer membrane-bounded periplasmic space"/>
    <property type="evidence" value="ECO:0007669"/>
    <property type="project" value="TreeGrafter"/>
</dbReference>
<dbReference type="InterPro" id="IPR001638">
    <property type="entry name" value="Solute-binding_3/MltF_N"/>
</dbReference>
<evidence type="ECO:0000256" key="1">
    <source>
        <dbReference type="ARBA" id="ARBA00010333"/>
    </source>
</evidence>
<organism evidence="7 8">
    <name type="scientific">Actinokineospora alba</name>
    <dbReference type="NCBI Taxonomy" id="504798"/>
    <lineage>
        <taxon>Bacteria</taxon>
        <taxon>Bacillati</taxon>
        <taxon>Actinomycetota</taxon>
        <taxon>Actinomycetes</taxon>
        <taxon>Pseudonocardiales</taxon>
        <taxon>Pseudonocardiaceae</taxon>
        <taxon>Actinokineospora</taxon>
    </lineage>
</organism>
<gene>
    <name evidence="7" type="ORF">SAMN05192558_10391</name>
</gene>
<keyword evidence="3 5" id="KW-0732">Signal</keyword>
<accession>A0A1H0JIB4</accession>
<reference evidence="8" key="1">
    <citation type="submission" date="2016-10" db="EMBL/GenBank/DDBJ databases">
        <authorList>
            <person name="Varghese N."/>
            <person name="Submissions S."/>
        </authorList>
    </citation>
    <scope>NUCLEOTIDE SEQUENCE [LARGE SCALE GENOMIC DNA]</scope>
    <source>
        <strain evidence="8">IBRC-M 10655</strain>
    </source>
</reference>
<keyword evidence="2" id="KW-0813">Transport</keyword>
<feature type="chain" id="PRO_5011644387" evidence="5">
    <location>
        <begin position="24"/>
        <end position="291"/>
    </location>
</feature>
<proteinExistence type="inferred from homology"/>
<keyword evidence="8" id="KW-1185">Reference proteome</keyword>
<dbReference type="PROSITE" id="PS01039">
    <property type="entry name" value="SBP_BACTERIAL_3"/>
    <property type="match status" value="1"/>
</dbReference>
<dbReference type="GO" id="GO:0006865">
    <property type="term" value="P:amino acid transport"/>
    <property type="evidence" value="ECO:0007669"/>
    <property type="project" value="TreeGrafter"/>
</dbReference>
<dbReference type="Gene3D" id="3.40.190.10">
    <property type="entry name" value="Periplasmic binding protein-like II"/>
    <property type="match status" value="2"/>
</dbReference>
<dbReference type="InterPro" id="IPR018313">
    <property type="entry name" value="SBP_3_CS"/>
</dbReference>
<dbReference type="RefSeq" id="WP_091371629.1">
    <property type="nucleotide sequence ID" value="NZ_FNDV01000002.1"/>
</dbReference>
<dbReference type="PANTHER" id="PTHR30085">
    <property type="entry name" value="AMINO ACID ABC TRANSPORTER PERMEASE"/>
    <property type="match status" value="1"/>
</dbReference>
<evidence type="ECO:0000259" key="6">
    <source>
        <dbReference type="SMART" id="SM00062"/>
    </source>
</evidence>
<evidence type="ECO:0000256" key="5">
    <source>
        <dbReference type="SAM" id="SignalP"/>
    </source>
</evidence>
<comment type="similarity">
    <text evidence="1 4">Belongs to the bacterial solute-binding protein 3 family.</text>
</comment>
<dbReference type="Proteomes" id="UP000199651">
    <property type="component" value="Unassembled WGS sequence"/>
</dbReference>
<dbReference type="Pfam" id="PF00497">
    <property type="entry name" value="SBP_bac_3"/>
    <property type="match status" value="1"/>
</dbReference>
<dbReference type="CDD" id="cd13690">
    <property type="entry name" value="PBP2_GluB"/>
    <property type="match status" value="1"/>
</dbReference>
<dbReference type="AlphaFoldDB" id="A0A1H0JIB4"/>
<protein>
    <submittedName>
        <fullName evidence="7">Amino acid ABC transporter substrate-binding protein, PAAT family</fullName>
    </submittedName>
</protein>
<dbReference type="PANTHER" id="PTHR30085:SF6">
    <property type="entry name" value="ABC TRANSPORTER GLUTAMINE-BINDING PROTEIN GLNH"/>
    <property type="match status" value="1"/>
</dbReference>
<evidence type="ECO:0000256" key="4">
    <source>
        <dbReference type="RuleBase" id="RU003744"/>
    </source>
</evidence>
<dbReference type="PROSITE" id="PS51257">
    <property type="entry name" value="PROKAR_LIPOPROTEIN"/>
    <property type="match status" value="1"/>
</dbReference>
<evidence type="ECO:0000256" key="3">
    <source>
        <dbReference type="ARBA" id="ARBA00022729"/>
    </source>
</evidence>
<dbReference type="OrthoDB" id="9807888at2"/>
<evidence type="ECO:0000313" key="8">
    <source>
        <dbReference type="Proteomes" id="UP000199651"/>
    </source>
</evidence>
<dbReference type="SUPFAM" id="SSF53850">
    <property type="entry name" value="Periplasmic binding protein-like II"/>
    <property type="match status" value="1"/>
</dbReference>
<dbReference type="GO" id="GO:0005576">
    <property type="term" value="C:extracellular region"/>
    <property type="evidence" value="ECO:0007669"/>
    <property type="project" value="TreeGrafter"/>
</dbReference>
<feature type="signal peptide" evidence="5">
    <location>
        <begin position="1"/>
        <end position="23"/>
    </location>
</feature>
<dbReference type="EMBL" id="FNJB01000003">
    <property type="protein sequence ID" value="SDO43260.1"/>
    <property type="molecule type" value="Genomic_DNA"/>
</dbReference>
<dbReference type="InterPro" id="IPR051455">
    <property type="entry name" value="Bact_solute-bind_prot3"/>
</dbReference>
<evidence type="ECO:0000256" key="2">
    <source>
        <dbReference type="ARBA" id="ARBA00022448"/>
    </source>
</evidence>
<sequence length="291" mass="31051">MRLRGLLVGTVTAALALSMTACGDKGNDAGTNPPVNTEAKFDEGTTMATLQKAGKVTIGTKFDQPLFGLKGLDGKPAGFDVEIGKLIAAKLGISADKIEWVETPSKIREEVIEQGKVDFVVATYTINDKRKERISFAGPYYEAGQDLMVKKDSDIAGPEALKAANAKVCSVTGSTPAEKIKQYVDAANIVLFDVYSKCADALRTGQVQAVTTDNVILLGLIDASKGDFKLVGKPFTKEPYGIGIEKGDTKFCEFIHKTLSESSAEYEKAWKDTAGKVAPETPKLPTLATCS</sequence>
<name>A0A1H0JIB4_9PSEU</name>
<dbReference type="STRING" id="504798.SAMN05421871_102958"/>